<keyword evidence="3" id="KW-1185">Reference proteome</keyword>
<name>A0AAV7LXF6_PLEWA</name>
<feature type="region of interest" description="Disordered" evidence="1">
    <location>
        <begin position="32"/>
        <end position="51"/>
    </location>
</feature>
<dbReference type="Proteomes" id="UP001066276">
    <property type="component" value="Chromosome 10"/>
</dbReference>
<evidence type="ECO:0000256" key="1">
    <source>
        <dbReference type="SAM" id="MobiDB-lite"/>
    </source>
</evidence>
<dbReference type="AlphaFoldDB" id="A0AAV7LXF6"/>
<evidence type="ECO:0000313" key="2">
    <source>
        <dbReference type="EMBL" id="KAJ1095891.1"/>
    </source>
</evidence>
<evidence type="ECO:0000313" key="3">
    <source>
        <dbReference type="Proteomes" id="UP001066276"/>
    </source>
</evidence>
<sequence>MNGRKALSLIITSLSSLDLSPLNSARRAPSAAVPLGSGYQSPGSMRRETPPRAIAPLTFPAFNYELSPHSAAEARNPVHTYDLCKRAKAFPCELEKCDAVFVSRGRRTEQASAEGGEEGAGRIRSSPSRVRVTADVEI</sequence>
<protein>
    <submittedName>
        <fullName evidence="2">Uncharacterized protein</fullName>
    </submittedName>
</protein>
<reference evidence="2" key="1">
    <citation type="journal article" date="2022" name="bioRxiv">
        <title>Sequencing and chromosome-scale assembly of the giantPleurodeles waltlgenome.</title>
        <authorList>
            <person name="Brown T."/>
            <person name="Elewa A."/>
            <person name="Iarovenko S."/>
            <person name="Subramanian E."/>
            <person name="Araus A.J."/>
            <person name="Petzold A."/>
            <person name="Susuki M."/>
            <person name="Suzuki K.-i.T."/>
            <person name="Hayashi T."/>
            <person name="Toyoda A."/>
            <person name="Oliveira C."/>
            <person name="Osipova E."/>
            <person name="Leigh N.D."/>
            <person name="Simon A."/>
            <person name="Yun M.H."/>
        </authorList>
    </citation>
    <scope>NUCLEOTIDE SEQUENCE</scope>
    <source>
        <strain evidence="2">20211129_DDA</strain>
        <tissue evidence="2">Liver</tissue>
    </source>
</reference>
<feature type="region of interest" description="Disordered" evidence="1">
    <location>
        <begin position="106"/>
        <end position="138"/>
    </location>
</feature>
<organism evidence="2 3">
    <name type="scientific">Pleurodeles waltl</name>
    <name type="common">Iberian ribbed newt</name>
    <dbReference type="NCBI Taxonomy" id="8319"/>
    <lineage>
        <taxon>Eukaryota</taxon>
        <taxon>Metazoa</taxon>
        <taxon>Chordata</taxon>
        <taxon>Craniata</taxon>
        <taxon>Vertebrata</taxon>
        <taxon>Euteleostomi</taxon>
        <taxon>Amphibia</taxon>
        <taxon>Batrachia</taxon>
        <taxon>Caudata</taxon>
        <taxon>Salamandroidea</taxon>
        <taxon>Salamandridae</taxon>
        <taxon>Pleurodelinae</taxon>
        <taxon>Pleurodeles</taxon>
    </lineage>
</organism>
<dbReference type="EMBL" id="JANPWB010000014">
    <property type="protein sequence ID" value="KAJ1095891.1"/>
    <property type="molecule type" value="Genomic_DNA"/>
</dbReference>
<comment type="caution">
    <text evidence="2">The sequence shown here is derived from an EMBL/GenBank/DDBJ whole genome shotgun (WGS) entry which is preliminary data.</text>
</comment>
<accession>A0AAV7LXF6</accession>
<proteinExistence type="predicted"/>
<gene>
    <name evidence="2" type="ORF">NDU88_001041</name>
</gene>